<name>A0A917G2I9_9NOCA</name>
<dbReference type="Proteomes" id="UP000654257">
    <property type="component" value="Unassembled WGS sequence"/>
</dbReference>
<evidence type="ECO:0000313" key="2">
    <source>
        <dbReference type="EMBL" id="GGG19900.1"/>
    </source>
</evidence>
<dbReference type="EMBL" id="BMCU01000004">
    <property type="protein sequence ID" value="GGG19900.1"/>
    <property type="molecule type" value="Genomic_DNA"/>
</dbReference>
<feature type="compositionally biased region" description="Basic and acidic residues" evidence="1">
    <location>
        <begin position="58"/>
        <end position="72"/>
    </location>
</feature>
<reference evidence="2" key="1">
    <citation type="journal article" date="2014" name="Int. J. Syst. Evol. Microbiol.">
        <title>Complete genome sequence of Corynebacterium casei LMG S-19264T (=DSM 44701T), isolated from a smear-ripened cheese.</title>
        <authorList>
            <consortium name="US DOE Joint Genome Institute (JGI-PGF)"/>
            <person name="Walter F."/>
            <person name="Albersmeier A."/>
            <person name="Kalinowski J."/>
            <person name="Ruckert C."/>
        </authorList>
    </citation>
    <scope>NUCLEOTIDE SEQUENCE</scope>
    <source>
        <strain evidence="2">CCM 7905</strain>
    </source>
</reference>
<evidence type="ECO:0000256" key="1">
    <source>
        <dbReference type="SAM" id="MobiDB-lite"/>
    </source>
</evidence>
<proteinExistence type="predicted"/>
<sequence length="153" mass="16174">MAPTHSNPNDITDGMVVRSIARPSKVYRVSGIPDRGRSTFVAMSSGTQTVMNGNARNYRPETPDERAERVGDEVESEVEIDSGDEGEVQAIADDEANSVDPDGFGIAELCVRMQDAVARVADGDCDSDDAAAIVSAAAALNEAVVQRQLAGYV</sequence>
<dbReference type="RefSeq" id="WP_188546391.1">
    <property type="nucleotide sequence ID" value="NZ_BMCU01000004.1"/>
</dbReference>
<reference evidence="2" key="2">
    <citation type="submission" date="2020-09" db="EMBL/GenBank/DDBJ databases">
        <authorList>
            <person name="Sun Q."/>
            <person name="Sedlacek I."/>
        </authorList>
    </citation>
    <scope>NUCLEOTIDE SEQUENCE</scope>
    <source>
        <strain evidence="2">CCM 7905</strain>
    </source>
</reference>
<protein>
    <submittedName>
        <fullName evidence="2">Uncharacterized protein</fullName>
    </submittedName>
</protein>
<feature type="region of interest" description="Disordered" evidence="1">
    <location>
        <begin position="50"/>
        <end position="84"/>
    </location>
</feature>
<organism evidence="2 3">
    <name type="scientific">Rhodococcoides trifolii</name>
    <dbReference type="NCBI Taxonomy" id="908250"/>
    <lineage>
        <taxon>Bacteria</taxon>
        <taxon>Bacillati</taxon>
        <taxon>Actinomycetota</taxon>
        <taxon>Actinomycetes</taxon>
        <taxon>Mycobacteriales</taxon>
        <taxon>Nocardiaceae</taxon>
        <taxon>Rhodococcoides</taxon>
    </lineage>
</organism>
<comment type="caution">
    <text evidence="2">The sequence shown here is derived from an EMBL/GenBank/DDBJ whole genome shotgun (WGS) entry which is preliminary data.</text>
</comment>
<accession>A0A917G2I9</accession>
<feature type="compositionally biased region" description="Acidic residues" evidence="1">
    <location>
        <begin position="73"/>
        <end position="84"/>
    </location>
</feature>
<gene>
    <name evidence="2" type="ORF">GCM10007304_37250</name>
</gene>
<keyword evidence="3" id="KW-1185">Reference proteome</keyword>
<evidence type="ECO:0000313" key="3">
    <source>
        <dbReference type="Proteomes" id="UP000654257"/>
    </source>
</evidence>
<dbReference type="AlphaFoldDB" id="A0A917G2I9"/>